<feature type="region of interest" description="Disordered" evidence="1">
    <location>
        <begin position="73"/>
        <end position="99"/>
    </location>
</feature>
<comment type="caution">
    <text evidence="2">The sequence shown here is derived from an EMBL/GenBank/DDBJ whole genome shotgun (WGS) entry which is preliminary data.</text>
</comment>
<evidence type="ECO:0000313" key="3">
    <source>
        <dbReference type="Proteomes" id="UP000765509"/>
    </source>
</evidence>
<sequence>MPPLKALEDPFWGLIHHTGPPLQFWGGQDIYGPGPSQWDQAMYVKYGSMGQFMVPSKIGPRASILVLGASNRPHRPWTADHRTPKTKKRPKKAIEAKRPIFTQDPKKGHKINIHQELPWQGPRPKRLWLGQGEAFPIQMGTRPLEDFFKTFSAWKEGSNISLALGN</sequence>
<organism evidence="2 3">
    <name type="scientific">Austropuccinia psidii MF-1</name>
    <dbReference type="NCBI Taxonomy" id="1389203"/>
    <lineage>
        <taxon>Eukaryota</taxon>
        <taxon>Fungi</taxon>
        <taxon>Dikarya</taxon>
        <taxon>Basidiomycota</taxon>
        <taxon>Pucciniomycotina</taxon>
        <taxon>Pucciniomycetes</taxon>
        <taxon>Pucciniales</taxon>
        <taxon>Sphaerophragmiaceae</taxon>
        <taxon>Austropuccinia</taxon>
    </lineage>
</organism>
<dbReference type="EMBL" id="AVOT02037852">
    <property type="protein sequence ID" value="MBW0532591.1"/>
    <property type="molecule type" value="Genomic_DNA"/>
</dbReference>
<evidence type="ECO:0000256" key="1">
    <source>
        <dbReference type="SAM" id="MobiDB-lite"/>
    </source>
</evidence>
<dbReference type="AlphaFoldDB" id="A0A9Q3F2G7"/>
<keyword evidence="3" id="KW-1185">Reference proteome</keyword>
<name>A0A9Q3F2G7_9BASI</name>
<evidence type="ECO:0000313" key="2">
    <source>
        <dbReference type="EMBL" id="MBW0532591.1"/>
    </source>
</evidence>
<protein>
    <submittedName>
        <fullName evidence="2">Uncharacterized protein</fullName>
    </submittedName>
</protein>
<proteinExistence type="predicted"/>
<dbReference type="Proteomes" id="UP000765509">
    <property type="component" value="Unassembled WGS sequence"/>
</dbReference>
<gene>
    <name evidence="2" type="ORF">O181_072306</name>
</gene>
<reference evidence="2" key="1">
    <citation type="submission" date="2021-03" db="EMBL/GenBank/DDBJ databases">
        <title>Draft genome sequence of rust myrtle Austropuccinia psidii MF-1, a brazilian biotype.</title>
        <authorList>
            <person name="Quecine M.C."/>
            <person name="Pachon D.M.R."/>
            <person name="Bonatelli M.L."/>
            <person name="Correr F.H."/>
            <person name="Franceschini L.M."/>
            <person name="Leite T.F."/>
            <person name="Margarido G.R.A."/>
            <person name="Almeida C.A."/>
            <person name="Ferrarezi J.A."/>
            <person name="Labate C.A."/>
        </authorList>
    </citation>
    <scope>NUCLEOTIDE SEQUENCE</scope>
    <source>
        <strain evidence="2">MF-1</strain>
    </source>
</reference>
<accession>A0A9Q3F2G7</accession>